<evidence type="ECO:0000313" key="4">
    <source>
        <dbReference type="EMBL" id="POD88472.1"/>
    </source>
</evidence>
<proteinExistence type="inferred from homology"/>
<dbReference type="Proteomes" id="UP000236990">
    <property type="component" value="Unassembled WGS sequence"/>
</dbReference>
<dbReference type="PANTHER" id="PTHR18964">
    <property type="entry name" value="ROK (REPRESSOR, ORF, KINASE) FAMILY"/>
    <property type="match status" value="1"/>
</dbReference>
<accession>A0A2S3U859</accession>
<dbReference type="Gene3D" id="3.30.420.40">
    <property type="match status" value="2"/>
</dbReference>
<name>A0A2S3U859_LACPN</name>
<organism evidence="4 5">
    <name type="scientific">Lactiplantibacillus plantarum subsp. plantarum</name>
    <dbReference type="NCBI Taxonomy" id="337330"/>
    <lineage>
        <taxon>Bacteria</taxon>
        <taxon>Bacillati</taxon>
        <taxon>Bacillota</taxon>
        <taxon>Bacilli</taxon>
        <taxon>Lactobacillales</taxon>
        <taxon>Lactobacillaceae</taxon>
        <taxon>Lactiplantibacillus</taxon>
    </lineage>
</organism>
<dbReference type="SUPFAM" id="SSF46785">
    <property type="entry name" value="Winged helix' DNA-binding domain"/>
    <property type="match status" value="1"/>
</dbReference>
<dbReference type="InterPro" id="IPR036388">
    <property type="entry name" value="WH-like_DNA-bd_sf"/>
</dbReference>
<reference evidence="4 5" key="1">
    <citation type="submission" date="2017-06" db="EMBL/GenBank/DDBJ databases">
        <title>Genome sequence of Lactobacillus plantarum subsp. plantarum strain SRCM101258.</title>
        <authorList>
            <person name="Cho S.H."/>
        </authorList>
    </citation>
    <scope>NUCLEOTIDE SEQUENCE [LARGE SCALE GENOMIC DNA]</scope>
    <source>
        <strain evidence="4 5">SRCM101258</strain>
    </source>
</reference>
<evidence type="ECO:0000256" key="2">
    <source>
        <dbReference type="ARBA" id="ARBA00006479"/>
    </source>
</evidence>
<sequence>MNRVTIRQINELNVLREIFNQSPTSRASISKTLNLTKSTVYSIFTKLENDNLIYDIGQGSSTRSGGRKPALTNFNARAGYTVNIKINADTISCMTNWLDGSEITYQETPVTGDAASEYLLAVYQAIKSILIDSDELLGISVAVFGVVQNNHIVRSNVVNGLEKFDLAQVLQSRFNVPVVLGNEANLSALYLRDFTTTSVVDGVSLSLINDVSTGTIIDGKLYEGASNEAGEIGRACYYGLGADRPLAVREVGTDLAVIHQLESLKKQSVTFADIRRWYDNGDEDTEAVLHHFSMGVAIVLQNMLLALNPEKVVIASQLLRSIPEILEEAKQFLTPVIGEKAPIELFNDVNRSVLLGGCALISRQVLGLSEGKLIFKNRSLPISEQ</sequence>
<dbReference type="Gene3D" id="1.10.10.10">
    <property type="entry name" value="Winged helix-like DNA-binding domain superfamily/Winged helix DNA-binding domain"/>
    <property type="match status" value="1"/>
</dbReference>
<protein>
    <submittedName>
        <fullName evidence="4">Xylose repressor</fullName>
    </submittedName>
</protein>
<evidence type="ECO:0000313" key="5">
    <source>
        <dbReference type="Proteomes" id="UP000236990"/>
    </source>
</evidence>
<comment type="function">
    <text evidence="1">Transcriptional repressor of xylose-utilizing enzymes.</text>
</comment>
<dbReference type="InterPro" id="IPR036390">
    <property type="entry name" value="WH_DNA-bd_sf"/>
</dbReference>
<dbReference type="AlphaFoldDB" id="A0A2S3U859"/>
<dbReference type="PANTHER" id="PTHR18964:SF149">
    <property type="entry name" value="BIFUNCTIONAL UDP-N-ACETYLGLUCOSAMINE 2-EPIMERASE_N-ACETYLMANNOSAMINE KINASE"/>
    <property type="match status" value="1"/>
</dbReference>
<comment type="similarity">
    <text evidence="2">Belongs to the ROK (NagC/XylR) family.</text>
</comment>
<dbReference type="SUPFAM" id="SSF53067">
    <property type="entry name" value="Actin-like ATPase domain"/>
    <property type="match status" value="1"/>
</dbReference>
<keyword evidence="3" id="KW-0859">Xylose metabolism</keyword>
<comment type="caution">
    <text evidence="4">The sequence shown here is derived from an EMBL/GenBank/DDBJ whole genome shotgun (WGS) entry which is preliminary data.</text>
</comment>
<dbReference type="Pfam" id="PF00480">
    <property type="entry name" value="ROK"/>
    <property type="match status" value="1"/>
</dbReference>
<keyword evidence="3" id="KW-0119">Carbohydrate metabolism</keyword>
<dbReference type="GO" id="GO:0042732">
    <property type="term" value="P:D-xylose metabolic process"/>
    <property type="evidence" value="ECO:0007669"/>
    <property type="project" value="UniProtKB-KW"/>
</dbReference>
<dbReference type="InterPro" id="IPR000600">
    <property type="entry name" value="ROK"/>
</dbReference>
<gene>
    <name evidence="4" type="ORF">S101258_00790</name>
</gene>
<evidence type="ECO:0000256" key="3">
    <source>
        <dbReference type="ARBA" id="ARBA00022629"/>
    </source>
</evidence>
<dbReference type="InterPro" id="IPR043129">
    <property type="entry name" value="ATPase_NBD"/>
</dbReference>
<evidence type="ECO:0000256" key="1">
    <source>
        <dbReference type="ARBA" id="ARBA00002486"/>
    </source>
</evidence>
<dbReference type="EMBL" id="NKCZ01000075">
    <property type="protein sequence ID" value="POD88472.1"/>
    <property type="molecule type" value="Genomic_DNA"/>
</dbReference>